<dbReference type="OrthoDB" id="10341984at2759"/>
<dbReference type="Proteomes" id="UP000247409">
    <property type="component" value="Unassembled WGS sequence"/>
</dbReference>
<accession>A0A2V3IUK0</accession>
<keyword evidence="2" id="KW-1185">Reference proteome</keyword>
<gene>
    <name evidence="1" type="ORF">BWQ96_04458</name>
</gene>
<name>A0A2V3IUK0_9FLOR</name>
<organism evidence="1 2">
    <name type="scientific">Gracilariopsis chorda</name>
    <dbReference type="NCBI Taxonomy" id="448386"/>
    <lineage>
        <taxon>Eukaryota</taxon>
        <taxon>Rhodophyta</taxon>
        <taxon>Florideophyceae</taxon>
        <taxon>Rhodymeniophycidae</taxon>
        <taxon>Gracilariales</taxon>
        <taxon>Gracilariaceae</taxon>
        <taxon>Gracilariopsis</taxon>
    </lineage>
</organism>
<dbReference type="AlphaFoldDB" id="A0A2V3IUK0"/>
<comment type="caution">
    <text evidence="1">The sequence shown here is derived from an EMBL/GenBank/DDBJ whole genome shotgun (WGS) entry which is preliminary data.</text>
</comment>
<dbReference type="EMBL" id="NBIV01000053">
    <property type="protein sequence ID" value="PXF45791.1"/>
    <property type="molecule type" value="Genomic_DNA"/>
</dbReference>
<protein>
    <submittedName>
        <fullName evidence="1">Uncharacterized protein</fullName>
    </submittedName>
</protein>
<reference evidence="1 2" key="1">
    <citation type="journal article" date="2018" name="Mol. Biol. Evol.">
        <title>Analysis of the draft genome of the red seaweed Gracilariopsis chorda provides insights into genome size evolution in Rhodophyta.</title>
        <authorList>
            <person name="Lee J."/>
            <person name="Yang E.C."/>
            <person name="Graf L."/>
            <person name="Yang J.H."/>
            <person name="Qiu H."/>
            <person name="Zel Zion U."/>
            <person name="Chan C.X."/>
            <person name="Stephens T.G."/>
            <person name="Weber A.P.M."/>
            <person name="Boo G.H."/>
            <person name="Boo S.M."/>
            <person name="Kim K.M."/>
            <person name="Shin Y."/>
            <person name="Jung M."/>
            <person name="Lee S.J."/>
            <person name="Yim H.S."/>
            <person name="Lee J.H."/>
            <person name="Bhattacharya D."/>
            <person name="Yoon H.S."/>
        </authorList>
    </citation>
    <scope>NUCLEOTIDE SEQUENCE [LARGE SCALE GENOMIC DNA]</scope>
    <source>
        <strain evidence="1 2">SKKU-2015</strain>
        <tissue evidence="1">Whole body</tissue>
    </source>
</reference>
<proteinExistence type="predicted"/>
<sequence>MAYTPTDRDMDTIDNSVHTQVVQFYAFQTWWSNDEAVASVMGSRTALLEAVSNFTKMSKYSKEALKTSLINDAEKDMEESQQTSNTLFIDEEVVAVSDVSTATISWVPYLGEIATAANIAVHIGMEESITEKKRELDEQLKLSSDSANWLTNYPEIQSALDLTQYMVDLGKESTTGNYIAKTIMGYVQNNLVKRIQVSIDEAKNDFDDLAQLDGVFWMQFHSDAIDSLIAADEDERSDFLKSLETLRGTTFTINIFRGSLEAGEKLWKAYKSHKEAKALNKAKNNVIRLEDPDEMEEMRLLVDDNKVAPWKKTEEVAKDSIETEAKVLSVLQGILGVVEGVVAYVEKSKIDDIIDDIHDEHVRYADAVAEFWEDVDGDEVDGN</sequence>
<evidence type="ECO:0000313" key="1">
    <source>
        <dbReference type="EMBL" id="PXF45791.1"/>
    </source>
</evidence>
<evidence type="ECO:0000313" key="2">
    <source>
        <dbReference type="Proteomes" id="UP000247409"/>
    </source>
</evidence>